<dbReference type="InterPro" id="IPR027417">
    <property type="entry name" value="P-loop_NTPase"/>
</dbReference>
<dbReference type="GO" id="GO:0004222">
    <property type="term" value="F:metalloendopeptidase activity"/>
    <property type="evidence" value="ECO:0007669"/>
    <property type="project" value="InterPro"/>
</dbReference>
<dbReference type="Proteomes" id="UP000228948">
    <property type="component" value="Chromosome"/>
</dbReference>
<evidence type="ECO:0000313" key="4">
    <source>
        <dbReference type="EMBL" id="ATX65287.1"/>
    </source>
</evidence>
<evidence type="ECO:0000313" key="5">
    <source>
        <dbReference type="Proteomes" id="UP000228948"/>
    </source>
</evidence>
<dbReference type="Gene3D" id="1.20.58.760">
    <property type="entry name" value="Peptidase M41"/>
    <property type="match status" value="1"/>
</dbReference>
<proteinExistence type="inferred from homology"/>
<dbReference type="SMART" id="SM00382">
    <property type="entry name" value="AAA"/>
    <property type="match status" value="1"/>
</dbReference>
<feature type="compositionally biased region" description="Polar residues" evidence="2">
    <location>
        <begin position="1"/>
        <end position="15"/>
    </location>
</feature>
<keyword evidence="1" id="KW-0547">Nucleotide-binding</keyword>
<dbReference type="GO" id="GO:0030163">
    <property type="term" value="P:protein catabolic process"/>
    <property type="evidence" value="ECO:0007669"/>
    <property type="project" value="TreeGrafter"/>
</dbReference>
<dbReference type="GO" id="GO:0005886">
    <property type="term" value="C:plasma membrane"/>
    <property type="evidence" value="ECO:0007669"/>
    <property type="project" value="TreeGrafter"/>
</dbReference>
<keyword evidence="5" id="KW-1185">Reference proteome</keyword>
<dbReference type="OrthoDB" id="9809379at2"/>
<dbReference type="PANTHER" id="PTHR23076">
    <property type="entry name" value="METALLOPROTEASE M41 FTSH"/>
    <property type="match status" value="1"/>
</dbReference>
<dbReference type="InterPro" id="IPR037219">
    <property type="entry name" value="Peptidase_M41-like"/>
</dbReference>
<dbReference type="GO" id="GO:0004176">
    <property type="term" value="F:ATP-dependent peptidase activity"/>
    <property type="evidence" value="ECO:0007669"/>
    <property type="project" value="InterPro"/>
</dbReference>
<comment type="similarity">
    <text evidence="1">Belongs to the AAA ATPase family.</text>
</comment>
<dbReference type="PROSITE" id="PS00674">
    <property type="entry name" value="AAA"/>
    <property type="match status" value="1"/>
</dbReference>
<dbReference type="Pfam" id="PF00004">
    <property type="entry name" value="AAA"/>
    <property type="match status" value="1"/>
</dbReference>
<dbReference type="Pfam" id="PF01434">
    <property type="entry name" value="Peptidase_M41"/>
    <property type="match status" value="1"/>
</dbReference>
<feature type="domain" description="AAA+ ATPase" evidence="3">
    <location>
        <begin position="347"/>
        <end position="487"/>
    </location>
</feature>
<dbReference type="AlphaFoldDB" id="A0A2K8K752"/>
<dbReference type="STRING" id="441209.GCA_001870665_03769"/>
<dbReference type="Gene3D" id="1.10.8.60">
    <property type="match status" value="1"/>
</dbReference>
<dbReference type="SUPFAM" id="SSF52540">
    <property type="entry name" value="P-loop containing nucleoside triphosphate hydrolases"/>
    <property type="match status" value="1"/>
</dbReference>
<dbReference type="PANTHER" id="PTHR23076:SF97">
    <property type="entry name" value="ATP-DEPENDENT ZINC METALLOPROTEASE YME1L1"/>
    <property type="match status" value="1"/>
</dbReference>
<protein>
    <recommendedName>
        <fullName evidence="3">AAA+ ATPase domain-containing protein</fullName>
    </recommendedName>
</protein>
<feature type="region of interest" description="Disordered" evidence="2">
    <location>
        <begin position="736"/>
        <end position="768"/>
    </location>
</feature>
<dbReference type="GO" id="GO:0016887">
    <property type="term" value="F:ATP hydrolysis activity"/>
    <property type="evidence" value="ECO:0007669"/>
    <property type="project" value="InterPro"/>
</dbReference>
<dbReference type="GO" id="GO:0006508">
    <property type="term" value="P:proteolysis"/>
    <property type="evidence" value="ECO:0007669"/>
    <property type="project" value="InterPro"/>
</dbReference>
<dbReference type="EMBL" id="CP024899">
    <property type="protein sequence ID" value="ATX65287.1"/>
    <property type="molecule type" value="Genomic_DNA"/>
</dbReference>
<organism evidence="4 5">
    <name type="scientific">Roseinatronobacter bogoriensis subsp. barguzinensis</name>
    <dbReference type="NCBI Taxonomy" id="441209"/>
    <lineage>
        <taxon>Bacteria</taxon>
        <taxon>Pseudomonadati</taxon>
        <taxon>Pseudomonadota</taxon>
        <taxon>Alphaproteobacteria</taxon>
        <taxon>Rhodobacterales</taxon>
        <taxon>Paracoccaceae</taxon>
        <taxon>Roseinatronobacter</taxon>
    </lineage>
</organism>
<accession>A0A2K8K752</accession>
<evidence type="ECO:0000259" key="3">
    <source>
        <dbReference type="SMART" id="SM00382"/>
    </source>
</evidence>
<dbReference type="KEGG" id="rbg:BG454_05150"/>
<dbReference type="RefSeq" id="WP_071479355.1">
    <property type="nucleotide sequence ID" value="NZ_CP024899.1"/>
</dbReference>
<dbReference type="InterPro" id="IPR003960">
    <property type="entry name" value="ATPase_AAA_CS"/>
</dbReference>
<dbReference type="GO" id="GO:0005524">
    <property type="term" value="F:ATP binding"/>
    <property type="evidence" value="ECO:0007669"/>
    <property type="project" value="UniProtKB-KW"/>
</dbReference>
<dbReference type="InterPro" id="IPR000642">
    <property type="entry name" value="Peptidase_M41"/>
</dbReference>
<feature type="region of interest" description="Disordered" evidence="2">
    <location>
        <begin position="1"/>
        <end position="20"/>
    </location>
</feature>
<feature type="compositionally biased region" description="Polar residues" evidence="2">
    <location>
        <begin position="744"/>
        <end position="768"/>
    </location>
</feature>
<reference evidence="4 5" key="1">
    <citation type="submission" date="2017-11" db="EMBL/GenBank/DDBJ databases">
        <title>Revised Sequence and Annotation of the Rhodobaca barguzinensis strain alga05 Genome.</title>
        <authorList>
            <person name="Kopejtka K."/>
            <person name="Tomasch J.M."/>
            <person name="Bunk B."/>
            <person name="Koblizek M."/>
        </authorList>
    </citation>
    <scope>NUCLEOTIDE SEQUENCE [LARGE SCALE GENOMIC DNA]</scope>
    <source>
        <strain evidence="5">alga05</strain>
    </source>
</reference>
<evidence type="ECO:0000256" key="2">
    <source>
        <dbReference type="SAM" id="MobiDB-lite"/>
    </source>
</evidence>
<dbReference type="InterPro" id="IPR003593">
    <property type="entry name" value="AAA+_ATPase"/>
</dbReference>
<gene>
    <name evidence="4" type="ORF">BG454_05150</name>
</gene>
<keyword evidence="1" id="KW-0067">ATP-binding</keyword>
<dbReference type="SUPFAM" id="SSF140990">
    <property type="entry name" value="FtsH protease domain-like"/>
    <property type="match status" value="1"/>
</dbReference>
<evidence type="ECO:0000256" key="1">
    <source>
        <dbReference type="RuleBase" id="RU003651"/>
    </source>
</evidence>
<name>A0A2K8K752_9RHOB</name>
<dbReference type="Gene3D" id="3.40.50.300">
    <property type="entry name" value="P-loop containing nucleotide triphosphate hydrolases"/>
    <property type="match status" value="1"/>
</dbReference>
<sequence>MTQHLTSSSPDNRNLPSDPAPWQAFATDILQHLSGSAYAEWAYTDWFAHQKAHAQPSDQPQDCKAQLPNGVELSEQKEDPTLDEILDSIEREGSHPLIAEQSSNDTRTVPDVRPRASVVMSVLRLARQFSSLHGFRTQMCNPDAITLLCSGAGEMNSIIKNILRAITQLEPETTGHAALHVTTAAAVTLLKDRDNGGPFGKLTPQFLTSIEEGQPIALIAPSLSSLSKDLRELATDVIDLPRFDRDMLHVLLTYMYPDCAPPEDTDFPETLSPDAVARLTADDLTLACRAPTPAGACARLLERLFPPKPDEPGLAEFPLEDHVRAAVDQMLADLRDWKAGVIPWSDVSRGLLLAGPPGCGKTEIPRLMAREAGINVRAGSLNQWHSAGGRSGELLQKMQQFFEEAAAASPCIAFIDEIDAFGDRNRARDHNSAWTDYVVSGLLQCLDGFDGREGVVVIAATNHVAHIDAALRRPGRFDRTVRIAQPSPKLMPQAFRWHLSRDLADVDLTGLAAAATGMTGAEVAATVRDAKARARHDRVPLAHKHVMAAVQNRRPPLDPDLRHLVAIHECGHAIVAQATGCARTERLFLTTDGGRASMTKPAIKMQRDDLDREIACLLAGRAAEKLILGQASGGAGGGSDSDLARATETAAAMEYAWGLGDRATLWRAPPDAAIDRLFLDPHTTARVQARLDAADATATQILTRNRALLEEMADVLLVRQLLSGDELAALLRRVTRESARTDSDQSYSPPQATGTRQPQDTTSPTKGP</sequence>
<dbReference type="InterPro" id="IPR003959">
    <property type="entry name" value="ATPase_AAA_core"/>
</dbReference>